<gene>
    <name evidence="11" type="ORF">ACJIZ3_001969</name>
</gene>
<keyword evidence="9" id="KW-0812">Transmembrane</keyword>
<dbReference type="PANTHER" id="PTHR47989">
    <property type="entry name" value="OS01G0750732 PROTEIN"/>
    <property type="match status" value="1"/>
</dbReference>
<keyword evidence="9" id="KW-1133">Transmembrane helix</keyword>
<sequence length="430" mass="48233">MISRKDQKMVRKADLVIIGITVGLAAGILIACLVFFGILWYKKRAHLRRNEHSVSALPIRTNGLGTSIDSSASLSGSVNIKGPDYLSPKTQHSWWNNHTKDRFASASGIPRYSYKDIQKGTQNFTTILGQGSFGPVYKAVMPAAGEVVAVKVLASDSKQGEKEFHTEVSLLARLHHRHLVNLVGYCVDKGERMLIYEYMSNGSLENLLYKKEDHVLSWEDRLQIALDISHGIEYLHDGAVPPVIHRDLKSANILLDHSMRAKVADFGLSKEENSDGQNSGLKGTHGYIDPMYISTNKFTTKSDVYSFGVILFELITAIHPHQNLMEYVNLAALSSDGVDDIIDSKIVETCNIDDVRNLAKVAHKCLHKIPKKRPSIGDVSQAISKIKQRRLVKEYTMSFVREDYSRTVSRIELQQQELRNMASIDERLNE</sequence>
<keyword evidence="2" id="KW-0723">Serine/threonine-protein kinase</keyword>
<keyword evidence="4" id="KW-0547">Nucleotide-binding</keyword>
<keyword evidence="5" id="KW-0418">Kinase</keyword>
<dbReference type="EMBL" id="JBJXBP010000002">
    <property type="protein sequence ID" value="KAL3844566.1"/>
    <property type="molecule type" value="Genomic_DNA"/>
</dbReference>
<dbReference type="PROSITE" id="PS00108">
    <property type="entry name" value="PROTEIN_KINASE_ST"/>
    <property type="match status" value="1"/>
</dbReference>
<keyword evidence="9" id="KW-0472">Membrane</keyword>
<dbReference type="EC" id="2.7.11.1" evidence="1"/>
<evidence type="ECO:0000256" key="1">
    <source>
        <dbReference type="ARBA" id="ARBA00012513"/>
    </source>
</evidence>
<evidence type="ECO:0000256" key="3">
    <source>
        <dbReference type="ARBA" id="ARBA00022679"/>
    </source>
</evidence>
<dbReference type="Gene3D" id="1.10.510.10">
    <property type="entry name" value="Transferase(Phosphotransferase) domain 1"/>
    <property type="match status" value="1"/>
</dbReference>
<reference evidence="11 12" key="1">
    <citation type="submission" date="2024-12" db="EMBL/GenBank/DDBJ databases">
        <title>The unique morphological basis and parallel evolutionary history of personate flowers in Penstemon.</title>
        <authorList>
            <person name="Depatie T.H."/>
            <person name="Wessinger C.A."/>
        </authorList>
    </citation>
    <scope>NUCLEOTIDE SEQUENCE [LARGE SCALE GENOMIC DNA]</scope>
    <source>
        <strain evidence="11">WTNN_2</strain>
        <tissue evidence="11">Leaf</tissue>
    </source>
</reference>
<evidence type="ECO:0000256" key="2">
    <source>
        <dbReference type="ARBA" id="ARBA00022527"/>
    </source>
</evidence>
<dbReference type="Proteomes" id="UP001634393">
    <property type="component" value="Unassembled WGS sequence"/>
</dbReference>
<dbReference type="InterPro" id="IPR008271">
    <property type="entry name" value="Ser/Thr_kinase_AS"/>
</dbReference>
<keyword evidence="12" id="KW-1185">Reference proteome</keyword>
<dbReference type="CDD" id="cd14066">
    <property type="entry name" value="STKc_IRAK"/>
    <property type="match status" value="1"/>
</dbReference>
<evidence type="ECO:0000313" key="12">
    <source>
        <dbReference type="Proteomes" id="UP001634393"/>
    </source>
</evidence>
<dbReference type="SUPFAM" id="SSF56112">
    <property type="entry name" value="Protein kinase-like (PK-like)"/>
    <property type="match status" value="1"/>
</dbReference>
<comment type="catalytic activity">
    <reaction evidence="7">
        <text>L-threonyl-[protein] + ATP = O-phospho-L-threonyl-[protein] + ADP + H(+)</text>
        <dbReference type="Rhea" id="RHEA:46608"/>
        <dbReference type="Rhea" id="RHEA-COMP:11060"/>
        <dbReference type="Rhea" id="RHEA-COMP:11605"/>
        <dbReference type="ChEBI" id="CHEBI:15378"/>
        <dbReference type="ChEBI" id="CHEBI:30013"/>
        <dbReference type="ChEBI" id="CHEBI:30616"/>
        <dbReference type="ChEBI" id="CHEBI:61977"/>
        <dbReference type="ChEBI" id="CHEBI:456216"/>
        <dbReference type="EC" id="2.7.11.1"/>
    </reaction>
</comment>
<evidence type="ECO:0000256" key="5">
    <source>
        <dbReference type="ARBA" id="ARBA00022777"/>
    </source>
</evidence>
<dbReference type="GO" id="GO:0005524">
    <property type="term" value="F:ATP binding"/>
    <property type="evidence" value="ECO:0007669"/>
    <property type="project" value="UniProtKB-KW"/>
</dbReference>
<evidence type="ECO:0000259" key="10">
    <source>
        <dbReference type="PROSITE" id="PS50011"/>
    </source>
</evidence>
<dbReference type="PROSITE" id="PS50011">
    <property type="entry name" value="PROTEIN_KINASE_DOM"/>
    <property type="match status" value="1"/>
</dbReference>
<organism evidence="11 12">
    <name type="scientific">Penstemon smallii</name>
    <dbReference type="NCBI Taxonomy" id="265156"/>
    <lineage>
        <taxon>Eukaryota</taxon>
        <taxon>Viridiplantae</taxon>
        <taxon>Streptophyta</taxon>
        <taxon>Embryophyta</taxon>
        <taxon>Tracheophyta</taxon>
        <taxon>Spermatophyta</taxon>
        <taxon>Magnoliopsida</taxon>
        <taxon>eudicotyledons</taxon>
        <taxon>Gunneridae</taxon>
        <taxon>Pentapetalae</taxon>
        <taxon>asterids</taxon>
        <taxon>lamiids</taxon>
        <taxon>Lamiales</taxon>
        <taxon>Plantaginaceae</taxon>
        <taxon>Cheloneae</taxon>
        <taxon>Penstemon</taxon>
    </lineage>
</organism>
<dbReference type="Pfam" id="PF07714">
    <property type="entry name" value="PK_Tyr_Ser-Thr"/>
    <property type="match status" value="1"/>
</dbReference>
<evidence type="ECO:0000256" key="6">
    <source>
        <dbReference type="ARBA" id="ARBA00022840"/>
    </source>
</evidence>
<keyword evidence="6" id="KW-0067">ATP-binding</keyword>
<accession>A0ABD3U575</accession>
<evidence type="ECO:0000256" key="7">
    <source>
        <dbReference type="ARBA" id="ARBA00047899"/>
    </source>
</evidence>
<dbReference type="GO" id="GO:0004674">
    <property type="term" value="F:protein serine/threonine kinase activity"/>
    <property type="evidence" value="ECO:0007669"/>
    <property type="project" value="UniProtKB-KW"/>
</dbReference>
<evidence type="ECO:0000256" key="4">
    <source>
        <dbReference type="ARBA" id="ARBA00022741"/>
    </source>
</evidence>
<dbReference type="Gene3D" id="3.30.200.20">
    <property type="entry name" value="Phosphorylase Kinase, domain 1"/>
    <property type="match status" value="1"/>
</dbReference>
<dbReference type="InterPro" id="IPR011009">
    <property type="entry name" value="Kinase-like_dom_sf"/>
</dbReference>
<protein>
    <recommendedName>
        <fullName evidence="1">non-specific serine/threonine protein kinase</fullName>
        <ecNumber evidence="1">2.7.11.1</ecNumber>
    </recommendedName>
</protein>
<dbReference type="FunFam" id="3.30.200.20:FF:000178">
    <property type="entry name" value="serine/threonine-protein kinase PBS1-like"/>
    <property type="match status" value="1"/>
</dbReference>
<feature type="domain" description="Protein kinase" evidence="10">
    <location>
        <begin position="122"/>
        <end position="391"/>
    </location>
</feature>
<dbReference type="SMART" id="SM00220">
    <property type="entry name" value="S_TKc"/>
    <property type="match status" value="1"/>
</dbReference>
<dbReference type="AlphaFoldDB" id="A0ABD3U575"/>
<dbReference type="FunFam" id="1.10.510.10:FF:001023">
    <property type="entry name" value="Os07g0541700 protein"/>
    <property type="match status" value="1"/>
</dbReference>
<feature type="transmembrane region" description="Helical" evidence="9">
    <location>
        <begin position="15"/>
        <end position="41"/>
    </location>
</feature>
<dbReference type="InterPro" id="IPR001245">
    <property type="entry name" value="Ser-Thr/Tyr_kinase_cat_dom"/>
</dbReference>
<evidence type="ECO:0000256" key="9">
    <source>
        <dbReference type="SAM" id="Phobius"/>
    </source>
</evidence>
<evidence type="ECO:0000256" key="8">
    <source>
        <dbReference type="ARBA" id="ARBA00048679"/>
    </source>
</evidence>
<dbReference type="PANTHER" id="PTHR47989:SF43">
    <property type="entry name" value="CALCIUM_CALMODULIN-REGULATED RECEPTOR-LIKE KINASE 2"/>
    <property type="match status" value="1"/>
</dbReference>
<proteinExistence type="predicted"/>
<comment type="caution">
    <text evidence="11">The sequence shown here is derived from an EMBL/GenBank/DDBJ whole genome shotgun (WGS) entry which is preliminary data.</text>
</comment>
<keyword evidence="3" id="KW-0808">Transferase</keyword>
<dbReference type="InterPro" id="IPR000719">
    <property type="entry name" value="Prot_kinase_dom"/>
</dbReference>
<comment type="catalytic activity">
    <reaction evidence="8">
        <text>L-seryl-[protein] + ATP = O-phospho-L-seryl-[protein] + ADP + H(+)</text>
        <dbReference type="Rhea" id="RHEA:17989"/>
        <dbReference type="Rhea" id="RHEA-COMP:9863"/>
        <dbReference type="Rhea" id="RHEA-COMP:11604"/>
        <dbReference type="ChEBI" id="CHEBI:15378"/>
        <dbReference type="ChEBI" id="CHEBI:29999"/>
        <dbReference type="ChEBI" id="CHEBI:30616"/>
        <dbReference type="ChEBI" id="CHEBI:83421"/>
        <dbReference type="ChEBI" id="CHEBI:456216"/>
        <dbReference type="EC" id="2.7.11.1"/>
    </reaction>
</comment>
<name>A0ABD3U575_9LAMI</name>
<evidence type="ECO:0000313" key="11">
    <source>
        <dbReference type="EMBL" id="KAL3844566.1"/>
    </source>
</evidence>
<dbReference type="PROSITE" id="PS51257">
    <property type="entry name" value="PROKAR_LIPOPROTEIN"/>
    <property type="match status" value="1"/>
</dbReference>